<reference evidence="10" key="1">
    <citation type="submission" date="2022-07" db="EMBL/GenBank/DDBJ databases">
        <title>Chromosome-level genome of Muraenolepis orangiensis.</title>
        <authorList>
            <person name="Kim J."/>
        </authorList>
    </citation>
    <scope>NUCLEOTIDE SEQUENCE</scope>
    <source>
        <strain evidence="10">KU_S4_2022</strain>
        <tissue evidence="10">Muscle</tissue>
    </source>
</reference>
<dbReference type="Pfam" id="PF00229">
    <property type="entry name" value="TNF"/>
    <property type="match status" value="1"/>
</dbReference>
<dbReference type="InterPro" id="IPR006052">
    <property type="entry name" value="TNF_dom"/>
</dbReference>
<dbReference type="PANTHER" id="PTHR15151">
    <property type="entry name" value="PROTEIN EIGER"/>
    <property type="match status" value="1"/>
</dbReference>
<name>A0A9Q0DPW2_9TELE</name>
<dbReference type="SUPFAM" id="SSF49842">
    <property type="entry name" value="TNF-like"/>
    <property type="match status" value="1"/>
</dbReference>
<keyword evidence="6" id="KW-0325">Glycoprotein</keyword>
<dbReference type="PROSITE" id="PS50049">
    <property type="entry name" value="THD_2"/>
    <property type="match status" value="1"/>
</dbReference>
<protein>
    <recommendedName>
        <fullName evidence="9">THD domain-containing protein</fullName>
    </recommendedName>
</protein>
<dbReference type="Gene3D" id="2.60.120.40">
    <property type="match status" value="1"/>
</dbReference>
<evidence type="ECO:0000256" key="2">
    <source>
        <dbReference type="ARBA" id="ARBA00008670"/>
    </source>
</evidence>
<evidence type="ECO:0000259" key="9">
    <source>
        <dbReference type="PROSITE" id="PS50049"/>
    </source>
</evidence>
<proteinExistence type="inferred from homology"/>
<accession>A0A9Q0DPW2</accession>
<keyword evidence="8" id="KW-1133">Transmembrane helix</keyword>
<dbReference type="GO" id="GO:0016020">
    <property type="term" value="C:membrane"/>
    <property type="evidence" value="ECO:0007669"/>
    <property type="project" value="InterPro"/>
</dbReference>
<dbReference type="PANTHER" id="PTHR15151:SF24">
    <property type="entry name" value="A PROLIFERATION-INDUCING LIGAND-LIKE PROTEIN-RELATED"/>
    <property type="match status" value="1"/>
</dbReference>
<keyword evidence="4" id="KW-0964">Secreted</keyword>
<feature type="domain" description="THD" evidence="9">
    <location>
        <begin position="113"/>
        <end position="258"/>
    </location>
</feature>
<evidence type="ECO:0000256" key="6">
    <source>
        <dbReference type="ARBA" id="ARBA00023180"/>
    </source>
</evidence>
<sequence length="259" mass="28918">MAVNKEPVADKRLVDGRPSLPMLLLILATVATSSLSALCLSRLLALTADVKVLKSEVCRRREEQQEAMHRIQTLEQMGSRRGCPEQTGRSAPVAPGPRKRRGASETPTPVAQPCLQMLADSNRETFQKVFSSEQHTSIPWQTGLRRGSALEMDDNRILVKEEGYYFLYSQVYYTESHTTLAMGHVVIRRKRTVVGDEPQHVVLFRCIQYMNADHPFNTCYTGGVVKLEVDDCVELLIPRPTAQVSLEGASTFLGAFKLV</sequence>
<keyword evidence="5" id="KW-1015">Disulfide bond</keyword>
<evidence type="ECO:0000256" key="8">
    <source>
        <dbReference type="SAM" id="Phobius"/>
    </source>
</evidence>
<dbReference type="EMBL" id="JANIIK010000113">
    <property type="protein sequence ID" value="KAJ3592237.1"/>
    <property type="molecule type" value="Genomic_DNA"/>
</dbReference>
<dbReference type="InterPro" id="IPR008983">
    <property type="entry name" value="Tumour_necrosis_fac-like_dom"/>
</dbReference>
<feature type="region of interest" description="Disordered" evidence="7">
    <location>
        <begin position="73"/>
        <end position="109"/>
    </location>
</feature>
<comment type="subcellular location">
    <subcellularLocation>
        <location evidence="1">Secreted</location>
    </subcellularLocation>
</comment>
<dbReference type="Proteomes" id="UP001148018">
    <property type="component" value="Unassembled WGS sequence"/>
</dbReference>
<gene>
    <name evidence="10" type="ORF">NHX12_007365</name>
</gene>
<dbReference type="GO" id="GO:0005615">
    <property type="term" value="C:extracellular space"/>
    <property type="evidence" value="ECO:0007669"/>
    <property type="project" value="UniProtKB-KW"/>
</dbReference>
<dbReference type="GO" id="GO:0005125">
    <property type="term" value="F:cytokine activity"/>
    <property type="evidence" value="ECO:0007669"/>
    <property type="project" value="UniProtKB-KW"/>
</dbReference>
<keyword evidence="11" id="KW-1185">Reference proteome</keyword>
<comment type="similarity">
    <text evidence="2">Belongs to the tumor necrosis factor family.</text>
</comment>
<dbReference type="GO" id="GO:0030890">
    <property type="term" value="P:positive regulation of B cell proliferation"/>
    <property type="evidence" value="ECO:0007669"/>
    <property type="project" value="TreeGrafter"/>
</dbReference>
<feature type="transmembrane region" description="Helical" evidence="8">
    <location>
        <begin position="20"/>
        <end position="45"/>
    </location>
</feature>
<dbReference type="AlphaFoldDB" id="A0A9Q0DPW2"/>
<evidence type="ECO:0000256" key="3">
    <source>
        <dbReference type="ARBA" id="ARBA00022514"/>
    </source>
</evidence>
<dbReference type="InterPro" id="IPR051748">
    <property type="entry name" value="TNF_Ligand_Superfamily"/>
</dbReference>
<organism evidence="10 11">
    <name type="scientific">Muraenolepis orangiensis</name>
    <name type="common">Patagonian moray cod</name>
    <dbReference type="NCBI Taxonomy" id="630683"/>
    <lineage>
        <taxon>Eukaryota</taxon>
        <taxon>Metazoa</taxon>
        <taxon>Chordata</taxon>
        <taxon>Craniata</taxon>
        <taxon>Vertebrata</taxon>
        <taxon>Euteleostomi</taxon>
        <taxon>Actinopterygii</taxon>
        <taxon>Neopterygii</taxon>
        <taxon>Teleostei</taxon>
        <taxon>Neoteleostei</taxon>
        <taxon>Acanthomorphata</taxon>
        <taxon>Zeiogadaria</taxon>
        <taxon>Gadariae</taxon>
        <taxon>Gadiformes</taxon>
        <taxon>Muraenolepidoidei</taxon>
        <taxon>Muraenolepididae</taxon>
        <taxon>Muraenolepis</taxon>
    </lineage>
</organism>
<dbReference type="GO" id="GO:0005164">
    <property type="term" value="F:tumor necrosis factor receptor binding"/>
    <property type="evidence" value="ECO:0007669"/>
    <property type="project" value="InterPro"/>
</dbReference>
<keyword evidence="8" id="KW-0472">Membrane</keyword>
<keyword evidence="3" id="KW-0202">Cytokine</keyword>
<evidence type="ECO:0000256" key="7">
    <source>
        <dbReference type="SAM" id="MobiDB-lite"/>
    </source>
</evidence>
<evidence type="ECO:0000256" key="4">
    <source>
        <dbReference type="ARBA" id="ARBA00022525"/>
    </source>
</evidence>
<dbReference type="GO" id="GO:0006955">
    <property type="term" value="P:immune response"/>
    <property type="evidence" value="ECO:0007669"/>
    <property type="project" value="InterPro"/>
</dbReference>
<evidence type="ECO:0000256" key="5">
    <source>
        <dbReference type="ARBA" id="ARBA00023157"/>
    </source>
</evidence>
<evidence type="ECO:0000313" key="11">
    <source>
        <dbReference type="Proteomes" id="UP001148018"/>
    </source>
</evidence>
<evidence type="ECO:0000313" key="10">
    <source>
        <dbReference type="EMBL" id="KAJ3592237.1"/>
    </source>
</evidence>
<keyword evidence="8" id="KW-0812">Transmembrane</keyword>
<comment type="caution">
    <text evidence="10">The sequence shown here is derived from an EMBL/GenBank/DDBJ whole genome shotgun (WGS) entry which is preliminary data.</text>
</comment>
<dbReference type="OrthoDB" id="5947373at2759"/>
<evidence type="ECO:0000256" key="1">
    <source>
        <dbReference type="ARBA" id="ARBA00004613"/>
    </source>
</evidence>